<evidence type="ECO:0000313" key="1">
    <source>
        <dbReference type="EMBL" id="KAK1858233.1"/>
    </source>
</evidence>
<name>A0ACC3BJY2_PYRYE</name>
<comment type="caution">
    <text evidence="1">The sequence shown here is derived from an EMBL/GenBank/DDBJ whole genome shotgun (WGS) entry which is preliminary data.</text>
</comment>
<sequence>MAFMVAAPLVRSSLRLASAVTARRTFAGARVVAARPAAVRIVVASRAASTAAPVRMDMESDLRDRLDALYKEKDCMPIMVRLAWHDAGTYDKDTKTGGPCASIRHEPEIKHDANAGLTIAMELLEPIKKDFPDVSYADLYQLASVQAIAFSGGPKIPFRFGRKDATKEMKPTPADRLPDADQRMPHLRDVFYRMGMNDSEIVALSGAHTLGRAHADRSGKDGPWTKVPIVFDNTYFVEILKEKPDPALLRMESDLALLDDPDTKSLVEKYAADQDAFFADYSKAHVKLSELGVSF</sequence>
<dbReference type="EMBL" id="CM020618">
    <property type="protein sequence ID" value="KAK1858233.1"/>
    <property type="molecule type" value="Genomic_DNA"/>
</dbReference>
<gene>
    <name evidence="1" type="ORF">I4F81_000844</name>
</gene>
<protein>
    <submittedName>
        <fullName evidence="1">Uncharacterized protein</fullName>
    </submittedName>
</protein>
<dbReference type="Proteomes" id="UP000798662">
    <property type="component" value="Chromosome 1"/>
</dbReference>
<organism evidence="1 2">
    <name type="scientific">Pyropia yezoensis</name>
    <name type="common">Susabi-nori</name>
    <name type="synonym">Porphyra yezoensis</name>
    <dbReference type="NCBI Taxonomy" id="2788"/>
    <lineage>
        <taxon>Eukaryota</taxon>
        <taxon>Rhodophyta</taxon>
        <taxon>Bangiophyceae</taxon>
        <taxon>Bangiales</taxon>
        <taxon>Bangiaceae</taxon>
        <taxon>Pyropia</taxon>
    </lineage>
</organism>
<keyword evidence="2" id="KW-1185">Reference proteome</keyword>
<proteinExistence type="predicted"/>
<accession>A0ACC3BJY2</accession>
<evidence type="ECO:0000313" key="2">
    <source>
        <dbReference type="Proteomes" id="UP000798662"/>
    </source>
</evidence>
<reference evidence="1" key="1">
    <citation type="submission" date="2019-11" db="EMBL/GenBank/DDBJ databases">
        <title>Nori genome reveals adaptations in red seaweeds to the harsh intertidal environment.</title>
        <authorList>
            <person name="Wang D."/>
            <person name="Mao Y."/>
        </authorList>
    </citation>
    <scope>NUCLEOTIDE SEQUENCE</scope>
    <source>
        <tissue evidence="1">Gametophyte</tissue>
    </source>
</reference>